<sequence length="259" mass="28869">MARKAFFAAFIIDEDSYTPEPDPVDHHFVAADLAQSSFGEQSGVSNIIVWSSADELVAYHRQRGLITADYLIGEQPGHSERFLHTPEACPSNHWNRSDICADCGADLSTTDNDSATPPADAAPSFRDQLSSPMRDTLAFEYYEVRPCIECDRQVTSYRNEDEFGAELARSQKARREFRAFWSLYEVDRNATTAIGDFVSKDAAHEVMNAILAVPAAVRNALQGARPARNEDRDGIEQTARSAADWLDDMINQSSNDQRI</sequence>
<comment type="caution">
    <text evidence="1">The sequence shown here is derived from an EMBL/GenBank/DDBJ whole genome shotgun (WGS) entry which is preliminary data.</text>
</comment>
<evidence type="ECO:0000313" key="1">
    <source>
        <dbReference type="EMBL" id="MEX0408734.1"/>
    </source>
</evidence>
<dbReference type="RefSeq" id="WP_367956604.1">
    <property type="nucleotide sequence ID" value="NZ_JBDPGJ010000006.1"/>
</dbReference>
<gene>
    <name evidence="1" type="ORF">ABGN05_24115</name>
</gene>
<name>A0ABV3SPK1_9HYPH</name>
<reference evidence="1 2" key="1">
    <citation type="submission" date="2024-05" db="EMBL/GenBank/DDBJ databases">
        <authorList>
            <person name="Jiang F."/>
        </authorList>
    </citation>
    <scope>NUCLEOTIDE SEQUENCE [LARGE SCALE GENOMIC DNA]</scope>
    <source>
        <strain evidence="1 2">LZ166</strain>
    </source>
</reference>
<evidence type="ECO:0000313" key="2">
    <source>
        <dbReference type="Proteomes" id="UP001556692"/>
    </source>
</evidence>
<dbReference type="EMBL" id="JBDPGJ010000006">
    <property type="protein sequence ID" value="MEX0408734.1"/>
    <property type="molecule type" value="Genomic_DNA"/>
</dbReference>
<keyword evidence="2" id="KW-1185">Reference proteome</keyword>
<dbReference type="Proteomes" id="UP001556692">
    <property type="component" value="Unassembled WGS sequence"/>
</dbReference>
<proteinExistence type="predicted"/>
<organism evidence="1 2">
    <name type="scientific">Aquibium pacificus</name>
    <dbReference type="NCBI Taxonomy" id="3153579"/>
    <lineage>
        <taxon>Bacteria</taxon>
        <taxon>Pseudomonadati</taxon>
        <taxon>Pseudomonadota</taxon>
        <taxon>Alphaproteobacteria</taxon>
        <taxon>Hyphomicrobiales</taxon>
        <taxon>Phyllobacteriaceae</taxon>
        <taxon>Aquibium</taxon>
    </lineage>
</organism>
<protein>
    <submittedName>
        <fullName evidence="1">Uncharacterized protein</fullName>
    </submittedName>
</protein>
<accession>A0ABV3SPK1</accession>